<proteinExistence type="predicted"/>
<keyword evidence="2" id="KW-1185">Reference proteome</keyword>
<evidence type="ECO:0000313" key="1">
    <source>
        <dbReference type="EMBL" id="KAG1775783.1"/>
    </source>
</evidence>
<dbReference type="Proteomes" id="UP000714275">
    <property type="component" value="Unassembled WGS sequence"/>
</dbReference>
<comment type="caution">
    <text evidence="1">The sequence shown here is derived from an EMBL/GenBank/DDBJ whole genome shotgun (WGS) entry which is preliminary data.</text>
</comment>
<dbReference type="AlphaFoldDB" id="A0A9P6ZSN0"/>
<evidence type="ECO:0000313" key="2">
    <source>
        <dbReference type="Proteomes" id="UP000714275"/>
    </source>
</evidence>
<sequence length="161" mass="18345">MLLRGHGRSSKASRTSGARHCNISLLLPRRPPHLLKVLALPQQVQPHDHRASQYWLVSYCFSAVHLPHTPINTGAAYVQSFYPSHLLLSFFLVVTLVQCIKLDHANRRERTMVLIEDKSPGPAQVPPIYRHSQYCCQLIKYCVVFHVILAESNLRRARCSV</sequence>
<protein>
    <submittedName>
        <fullName evidence="1">Uncharacterized protein</fullName>
    </submittedName>
</protein>
<accession>A0A9P6ZSN0</accession>
<name>A0A9P6ZSN0_9AGAM</name>
<gene>
    <name evidence="1" type="ORF">EV702DRAFT_1114775</name>
</gene>
<dbReference type="EMBL" id="JABBWD010000031">
    <property type="protein sequence ID" value="KAG1775783.1"/>
    <property type="molecule type" value="Genomic_DNA"/>
</dbReference>
<reference evidence="1" key="1">
    <citation type="journal article" date="2020" name="New Phytol.">
        <title>Comparative genomics reveals dynamic genome evolution in host specialist ectomycorrhizal fungi.</title>
        <authorList>
            <person name="Lofgren L.A."/>
            <person name="Nguyen N.H."/>
            <person name="Vilgalys R."/>
            <person name="Ruytinx J."/>
            <person name="Liao H.L."/>
            <person name="Branco S."/>
            <person name="Kuo A."/>
            <person name="LaButti K."/>
            <person name="Lipzen A."/>
            <person name="Andreopoulos W."/>
            <person name="Pangilinan J."/>
            <person name="Riley R."/>
            <person name="Hundley H."/>
            <person name="Na H."/>
            <person name="Barry K."/>
            <person name="Grigoriev I.V."/>
            <person name="Stajich J.E."/>
            <person name="Kennedy P.G."/>
        </authorList>
    </citation>
    <scope>NUCLEOTIDE SEQUENCE</scope>
    <source>
        <strain evidence="1">DOB743</strain>
    </source>
</reference>
<organism evidence="1 2">
    <name type="scientific">Suillus placidus</name>
    <dbReference type="NCBI Taxonomy" id="48579"/>
    <lineage>
        <taxon>Eukaryota</taxon>
        <taxon>Fungi</taxon>
        <taxon>Dikarya</taxon>
        <taxon>Basidiomycota</taxon>
        <taxon>Agaricomycotina</taxon>
        <taxon>Agaricomycetes</taxon>
        <taxon>Agaricomycetidae</taxon>
        <taxon>Boletales</taxon>
        <taxon>Suillineae</taxon>
        <taxon>Suillaceae</taxon>
        <taxon>Suillus</taxon>
    </lineage>
</organism>